<proteinExistence type="predicted"/>
<gene>
    <name evidence="1" type="ORF">R3Q15_02295</name>
</gene>
<protein>
    <submittedName>
        <fullName evidence="1">Uncharacterized protein</fullName>
    </submittedName>
</protein>
<organism evidence="1 2">
    <name type="scientific">Gordonia amicalis</name>
    <dbReference type="NCBI Taxonomy" id="89053"/>
    <lineage>
        <taxon>Bacteria</taxon>
        <taxon>Bacillati</taxon>
        <taxon>Actinomycetota</taxon>
        <taxon>Actinomycetes</taxon>
        <taxon>Mycobacteriales</taxon>
        <taxon>Gordoniaceae</taxon>
        <taxon>Gordonia</taxon>
    </lineage>
</organism>
<evidence type="ECO:0000313" key="1">
    <source>
        <dbReference type="EMBL" id="MDV6310740.1"/>
    </source>
</evidence>
<dbReference type="RefSeq" id="WP_317510200.1">
    <property type="nucleotide sequence ID" value="NZ_JAWLKH010000002.1"/>
</dbReference>
<accession>A0AAE4U408</accession>
<dbReference type="EMBL" id="JAWLKH010000002">
    <property type="protein sequence ID" value="MDV6310740.1"/>
    <property type="molecule type" value="Genomic_DNA"/>
</dbReference>
<comment type="caution">
    <text evidence="1">The sequence shown here is derived from an EMBL/GenBank/DDBJ whole genome shotgun (WGS) entry which is preliminary data.</text>
</comment>
<sequence length="70" mass="7589">MTIFAVALAIGLLCVIISGLLSTGPAPTTSGTEQLQRTLRDADQKVEDEFRLARRAMNEAAGQSWRNLVD</sequence>
<reference evidence="1" key="1">
    <citation type="submission" date="2023-10" db="EMBL/GenBank/DDBJ databases">
        <title>Development of a sustainable strategy for remediation of hydrocarbon-contaminated territories based on the waste exchange concept.</title>
        <authorList>
            <person name="Krivoruchko A."/>
        </authorList>
    </citation>
    <scope>NUCLEOTIDE SEQUENCE</scope>
    <source>
        <strain evidence="1">IEGM 1279</strain>
    </source>
</reference>
<evidence type="ECO:0000313" key="2">
    <source>
        <dbReference type="Proteomes" id="UP001185922"/>
    </source>
</evidence>
<dbReference type="Proteomes" id="UP001185922">
    <property type="component" value="Unassembled WGS sequence"/>
</dbReference>
<dbReference type="AlphaFoldDB" id="A0AAE4U408"/>
<name>A0AAE4U408_9ACTN</name>